<dbReference type="Proteomes" id="UP000004525">
    <property type="component" value="Unassembled WGS sequence"/>
</dbReference>
<accession>C2JXG6</accession>
<gene>
    <name evidence="1" type="ORF">HMPREF0539_1600</name>
</gene>
<dbReference type="EMBL" id="ACIZ01000066">
    <property type="protein sequence ID" value="EEN80299.1"/>
    <property type="molecule type" value="Genomic_DNA"/>
</dbReference>
<protein>
    <submittedName>
        <fullName evidence="1">Uncharacterized protein</fullName>
    </submittedName>
</protein>
<dbReference type="HOGENOM" id="CLU_731141_0_0_9"/>
<keyword evidence="2" id="KW-1185">Reference proteome</keyword>
<evidence type="ECO:0000313" key="2">
    <source>
        <dbReference type="Proteomes" id="UP000004525"/>
    </source>
</evidence>
<sequence>MRRFFMGYKNKELLTNWANNVDKVAELTKHSTTRTTRKTRLSELLNTVSTGKIVGATEHKIDGKKMLSIHKLTTNVVPAFIECLGSPTQLPVFLKMFYPEMLQRKDYKQACSVAESNILQMPSGRGSGASQEVKNLFVPVNKYDPYRSSKQLMADAWQAINLIASNQVTGHQLSLEPGRGIYVTKDLIMDMLEHPEKATKTKVANALVLMRVAGAIHLAQPDELTDEGKKLTKVNNQGKLVNSHNVYILGEFNTANWKLVSDNFNLNLNTPISKALLIELFGEQVARDYFPDLSGGVSKSGIDFFMALKAQKGYTNEPIMTAKAAADTISSLASVKDRTSRQWVDQICNVKPIEMEKMSKSEAKRLGYVLGGYKDTRSAEKLIVPTTREALRMCLEKLADKNDSLKVKARMR</sequence>
<comment type="caution">
    <text evidence="1">The sequence shown here is derived from an EMBL/GenBank/DDBJ whole genome shotgun (WGS) entry which is preliminary data.</text>
</comment>
<name>C2JXG6_LACRM</name>
<reference evidence="1" key="1">
    <citation type="submission" date="2009-01" db="EMBL/GenBank/DDBJ databases">
        <authorList>
            <person name="Qin X."/>
            <person name="Bachman B."/>
            <person name="Battles P."/>
            <person name="Bell A."/>
            <person name="Bess C."/>
            <person name="Bickham C."/>
            <person name="Chaboub L."/>
            <person name="Chen D."/>
            <person name="Coyle M."/>
            <person name="Deiros D.R."/>
            <person name="Dinh H."/>
            <person name="Forbes L."/>
            <person name="Fowler G."/>
            <person name="Francisco L."/>
            <person name="Fu Q."/>
            <person name="Gubbala S."/>
            <person name="Hale W."/>
            <person name="Han Y."/>
            <person name="Hemphill L."/>
            <person name="Highlander S.K."/>
            <person name="Hirani K."/>
            <person name="Hogues M."/>
            <person name="Jackson L."/>
            <person name="Jakkamsetti A."/>
            <person name="Javaid M."/>
            <person name="Jiang H."/>
            <person name="Korchina V."/>
            <person name="Kovar C."/>
            <person name="Lara F."/>
            <person name="Lee S."/>
            <person name="Mata R."/>
            <person name="Mathew T."/>
            <person name="Moen C."/>
            <person name="Morales K."/>
            <person name="Munidasa M."/>
            <person name="Nazareth L."/>
            <person name="Ngo R."/>
            <person name="Nguyen L."/>
            <person name="Okwuonu G."/>
            <person name="Ongeri F."/>
            <person name="Patil S."/>
            <person name="Petrosino J."/>
            <person name="Pham C."/>
            <person name="Pham P."/>
            <person name="Pu L.-L."/>
            <person name="Puazo M."/>
            <person name="Raj R."/>
            <person name="Reid J."/>
            <person name="Rouhana J."/>
            <person name="Saada N."/>
            <person name="Shang Y."/>
            <person name="Simmons D."/>
            <person name="Thornton R."/>
            <person name="Warren J."/>
            <person name="Weissenberger G."/>
            <person name="Zhang J."/>
            <person name="Zhang L."/>
            <person name="Zhou C."/>
            <person name="Zhu D."/>
            <person name="Muzny D."/>
            <person name="Worley K."/>
            <person name="Gibbs R."/>
        </authorList>
    </citation>
    <scope>NUCLEOTIDE SEQUENCE [LARGE SCALE GENOMIC DNA]</scope>
    <source>
        <strain evidence="1">LMS2-1</strain>
    </source>
</reference>
<evidence type="ECO:0000313" key="1">
    <source>
        <dbReference type="EMBL" id="EEN80299.1"/>
    </source>
</evidence>
<proteinExistence type="predicted"/>
<dbReference type="AlphaFoldDB" id="C2JXG6"/>
<organism evidence="1 2">
    <name type="scientific">Lacticaseibacillus rhamnosus (strain LMS2-1)</name>
    <dbReference type="NCBI Taxonomy" id="525361"/>
    <lineage>
        <taxon>Bacteria</taxon>
        <taxon>Bacillati</taxon>
        <taxon>Bacillota</taxon>
        <taxon>Bacilli</taxon>
        <taxon>Lactobacillales</taxon>
        <taxon>Lactobacillaceae</taxon>
        <taxon>Lacticaseibacillus</taxon>
    </lineage>
</organism>